<comment type="catalytic activity">
    <reaction evidence="6">
        <text>2'-phospho-[ligated tRNA] + NAD(+) = mature tRNA + ADP-alpha-D-ribose 1'',2''-cyclic phosphate + nicotinamide</text>
        <dbReference type="Rhea" id="RHEA:23324"/>
        <dbReference type="Rhea" id="RHEA-COMP:11106"/>
        <dbReference type="Rhea" id="RHEA-COMP:11107"/>
        <dbReference type="ChEBI" id="CHEBI:17154"/>
        <dbReference type="ChEBI" id="CHEBI:57540"/>
        <dbReference type="ChEBI" id="CHEBI:76596"/>
        <dbReference type="ChEBI" id="CHEBI:82883"/>
        <dbReference type="ChEBI" id="CHEBI:85027"/>
        <dbReference type="EC" id="2.7.1.160"/>
    </reaction>
</comment>
<dbReference type="PANTHER" id="PTHR12684:SF2">
    <property type="entry name" value="TRNA 2'-PHOSPHOTRANSFERASE 1"/>
    <property type="match status" value="1"/>
</dbReference>
<dbReference type="EC" id="2.7.1.160" evidence="3"/>
<organism evidence="8 9">
    <name type="scientific">Kwoniella europaea PYCC6329</name>
    <dbReference type="NCBI Taxonomy" id="1423913"/>
    <lineage>
        <taxon>Eukaryota</taxon>
        <taxon>Fungi</taxon>
        <taxon>Dikarya</taxon>
        <taxon>Basidiomycota</taxon>
        <taxon>Agaricomycotina</taxon>
        <taxon>Tremellomycetes</taxon>
        <taxon>Tremellales</taxon>
        <taxon>Cryptococcaceae</taxon>
        <taxon>Kwoniella</taxon>
    </lineage>
</organism>
<evidence type="ECO:0000256" key="2">
    <source>
        <dbReference type="ARBA" id="ARBA00009836"/>
    </source>
</evidence>
<dbReference type="EMBL" id="CP144089">
    <property type="protein sequence ID" value="WWD04054.1"/>
    <property type="molecule type" value="Genomic_DNA"/>
</dbReference>
<reference evidence="8 9" key="1">
    <citation type="submission" date="2024-01" db="EMBL/GenBank/DDBJ databases">
        <title>Comparative genomics of Cryptococcus and Kwoniella reveals pathogenesis evolution and contrasting modes of karyotype evolution via chromosome fusion or intercentromeric recombination.</title>
        <authorList>
            <person name="Coelho M.A."/>
            <person name="David-Palma M."/>
            <person name="Shea T."/>
            <person name="Bowers K."/>
            <person name="McGinley-Smith S."/>
            <person name="Mohammad A.W."/>
            <person name="Gnirke A."/>
            <person name="Yurkov A.M."/>
            <person name="Nowrousian M."/>
            <person name="Sun S."/>
            <person name="Cuomo C.A."/>
            <person name="Heitman J."/>
        </authorList>
    </citation>
    <scope>NUCLEOTIDE SEQUENCE [LARGE SCALE GENOMIC DNA]</scope>
    <source>
        <strain evidence="8 9">PYCC6329</strain>
    </source>
</reference>
<evidence type="ECO:0000256" key="7">
    <source>
        <dbReference type="SAM" id="MobiDB-lite"/>
    </source>
</evidence>
<feature type="region of interest" description="Disordered" evidence="7">
    <location>
        <begin position="71"/>
        <end position="134"/>
    </location>
</feature>
<dbReference type="RefSeq" id="XP_066082021.1">
    <property type="nucleotide sequence ID" value="XM_066225924.1"/>
</dbReference>
<gene>
    <name evidence="8" type="ORF">V865_002117</name>
</gene>
<dbReference type="GO" id="GO:0006388">
    <property type="term" value="P:tRNA splicing, via endonucleolytic cleavage and ligation"/>
    <property type="evidence" value="ECO:0007669"/>
    <property type="project" value="TreeGrafter"/>
</dbReference>
<comment type="similarity">
    <text evidence="2">Belongs to the KptA/TPT1 family.</text>
</comment>
<evidence type="ECO:0000256" key="4">
    <source>
        <dbReference type="ARBA" id="ARBA00022679"/>
    </source>
</evidence>
<evidence type="ECO:0000256" key="5">
    <source>
        <dbReference type="ARBA" id="ARBA00023027"/>
    </source>
</evidence>
<feature type="compositionally biased region" description="Basic and acidic residues" evidence="7">
    <location>
        <begin position="112"/>
        <end position="121"/>
    </location>
</feature>
<dbReference type="InterPro" id="IPR042080">
    <property type="entry name" value="RNA_2'-PTrans_N"/>
</dbReference>
<protein>
    <recommendedName>
        <fullName evidence="3">2'-phosphotransferase</fullName>
        <ecNumber evidence="3">2.7.1.160</ecNumber>
    </recommendedName>
</protein>
<evidence type="ECO:0000313" key="9">
    <source>
        <dbReference type="Proteomes" id="UP001358614"/>
    </source>
</evidence>
<feature type="compositionally biased region" description="Basic residues" evidence="7">
    <location>
        <begin position="80"/>
        <end position="94"/>
    </location>
</feature>
<dbReference type="Pfam" id="PF01885">
    <property type="entry name" value="PTS_2-RNA"/>
    <property type="match status" value="1"/>
</dbReference>
<dbReference type="Gene3D" id="1.10.10.970">
    <property type="entry name" value="RNA 2'-phosphotransferase, Tpt1/KptA family, N-terminal domain"/>
    <property type="match status" value="1"/>
</dbReference>
<dbReference type="SUPFAM" id="SSF56399">
    <property type="entry name" value="ADP-ribosylation"/>
    <property type="match status" value="2"/>
</dbReference>
<dbReference type="GeneID" id="91100921"/>
<proteinExistence type="inferred from homology"/>
<dbReference type="InterPro" id="IPR042081">
    <property type="entry name" value="RNA_2'-PTrans_C"/>
</dbReference>
<dbReference type="Gene3D" id="3.20.170.30">
    <property type="match status" value="1"/>
</dbReference>
<sequence length="355" mass="39196">MPRPPETPDVSASKGLAYILRHGAEKEGLNIRSDGYIKLDDVLARPKMRDVDVNMVLRLVAENSKQRFQLFYGYDPSPPRPKKMKKGQQPKKQRPPPPSSPQDITAASTDSHNTEKSSKLDEEGDGLGPIPLQDANGIDAAEIDNIQSNLSKTTISSQGENGSGYVELPLVSLPNPNESNVTDAEGSSSSIKGEYFIRATQGHSINLEGTSHLEELKDDQEGRQKAGVMVHGTRSELWDILKTQGLSKMSRQHIHLAPSHHGSIVPRPNSTLYIYLSLSKLIENNIPVYVSANGVVLTPGNENGIVPKELWRKVVKVQKSKEKDENGKYRTRRVVIWEDGGLVDEREEVEGEEGI</sequence>
<evidence type="ECO:0000256" key="6">
    <source>
        <dbReference type="ARBA" id="ARBA00047949"/>
    </source>
</evidence>
<dbReference type="GO" id="GO:0000215">
    <property type="term" value="F:tRNA 2'-phosphotransferase activity"/>
    <property type="evidence" value="ECO:0007669"/>
    <property type="project" value="UniProtKB-EC"/>
</dbReference>
<dbReference type="Proteomes" id="UP001358614">
    <property type="component" value="Chromosome 1"/>
</dbReference>
<dbReference type="PANTHER" id="PTHR12684">
    <property type="entry name" value="PUTATIVE PHOSPHOTRANSFERASE"/>
    <property type="match status" value="1"/>
</dbReference>
<dbReference type="KEGG" id="ker:91100921"/>
<dbReference type="AlphaFoldDB" id="A0AAX4KDG6"/>
<evidence type="ECO:0000256" key="1">
    <source>
        <dbReference type="ARBA" id="ARBA00003343"/>
    </source>
</evidence>
<comment type="function">
    <text evidence="1">Catalyzes the last step of tRNA splicing, the transfer of the splice junction 2'-phosphate from ligated tRNA to NAD to produce ADP-ribose 1''-2'' cyclic phosphate.</text>
</comment>
<keyword evidence="9" id="KW-1185">Reference proteome</keyword>
<dbReference type="InterPro" id="IPR002745">
    <property type="entry name" value="Ptrans_KptA/Tpt1"/>
</dbReference>
<evidence type="ECO:0000256" key="3">
    <source>
        <dbReference type="ARBA" id="ARBA00012007"/>
    </source>
</evidence>
<keyword evidence="5" id="KW-0520">NAD</keyword>
<keyword evidence="4" id="KW-0808">Transferase</keyword>
<evidence type="ECO:0000313" key="8">
    <source>
        <dbReference type="EMBL" id="WWD04054.1"/>
    </source>
</evidence>
<accession>A0AAX4KDG6</accession>
<name>A0AAX4KDG6_9TREE</name>